<dbReference type="Proteomes" id="UP001556631">
    <property type="component" value="Unassembled WGS sequence"/>
</dbReference>
<dbReference type="EMBL" id="JBFPJR010000004">
    <property type="protein sequence ID" value="MEX0426614.1"/>
    <property type="molecule type" value="Genomic_DNA"/>
</dbReference>
<gene>
    <name evidence="2" type="ORF">AB3X52_03205</name>
</gene>
<keyword evidence="3" id="KW-1185">Reference proteome</keyword>
<proteinExistence type="predicted"/>
<keyword evidence="1" id="KW-0472">Membrane</keyword>
<feature type="transmembrane region" description="Helical" evidence="1">
    <location>
        <begin position="53"/>
        <end position="73"/>
    </location>
</feature>
<dbReference type="RefSeq" id="WP_367991338.1">
    <property type="nucleotide sequence ID" value="NZ_JBFPJR010000004.1"/>
</dbReference>
<protein>
    <submittedName>
        <fullName evidence="2">DUF2530 domain-containing protein</fullName>
    </submittedName>
</protein>
<evidence type="ECO:0000313" key="2">
    <source>
        <dbReference type="EMBL" id="MEX0426614.1"/>
    </source>
</evidence>
<dbReference type="Pfam" id="PF10745">
    <property type="entry name" value="DUF2530"/>
    <property type="match status" value="1"/>
</dbReference>
<name>A0ABV3SY60_9ACTN</name>
<evidence type="ECO:0000256" key="1">
    <source>
        <dbReference type="SAM" id="Phobius"/>
    </source>
</evidence>
<evidence type="ECO:0000313" key="3">
    <source>
        <dbReference type="Proteomes" id="UP001556631"/>
    </source>
</evidence>
<organism evidence="2 3">
    <name type="scientific">Nocardioides eburneus</name>
    <dbReference type="NCBI Taxonomy" id="3231482"/>
    <lineage>
        <taxon>Bacteria</taxon>
        <taxon>Bacillati</taxon>
        <taxon>Actinomycetota</taxon>
        <taxon>Actinomycetes</taxon>
        <taxon>Propionibacteriales</taxon>
        <taxon>Nocardioidaceae</taxon>
        <taxon>Nocardioides</taxon>
    </lineage>
</organism>
<comment type="caution">
    <text evidence="2">The sequence shown here is derived from an EMBL/GenBank/DDBJ whole genome shotgun (WGS) entry which is preliminary data.</text>
</comment>
<reference evidence="2 3" key="1">
    <citation type="submission" date="2024-07" db="EMBL/GenBank/DDBJ databases">
        <authorList>
            <person name="Lee S."/>
            <person name="Kang M."/>
        </authorList>
    </citation>
    <scope>NUCLEOTIDE SEQUENCE [LARGE SCALE GENOMIC DNA]</scope>
    <source>
        <strain evidence="2 3">DS6</strain>
    </source>
</reference>
<keyword evidence="1" id="KW-1133">Transmembrane helix</keyword>
<keyword evidence="1" id="KW-0812">Transmembrane</keyword>
<dbReference type="InterPro" id="IPR019681">
    <property type="entry name" value="DUF2530"/>
</dbReference>
<sequence>MDDERIETDGNLPEIPPLDVDGVRTVEIGTLVWAVAFLALLPFYGRLKDDGHLWWLWTCLAGFGLGAIGVEWCRRLRAKRLAQTP</sequence>
<feature type="transmembrane region" description="Helical" evidence="1">
    <location>
        <begin position="28"/>
        <end position="47"/>
    </location>
</feature>
<accession>A0ABV3SY60</accession>